<comment type="function">
    <text evidence="6">Membrane-associated protein that warps the membrane surface to access and bind aromatic isoprenes with high specificity, including ubiquinone (CoQ) isoprene intermediates and presents them directly to COQ7, therefore facilitating the COQ7-mediated hydroxylase step. Participates in the biosynthesis of coenzyme Q, also named ubiquinone, an essential lipid-soluble electron transporter for aerobic cellular respiration.</text>
</comment>
<dbReference type="GO" id="GO:0008289">
    <property type="term" value="F:lipid binding"/>
    <property type="evidence" value="ECO:0007669"/>
    <property type="project" value="UniProtKB-KW"/>
</dbReference>
<sequence>MENNGLNPAAVQESLLEAALAHVPFDGWSEASFQAAAQDAGVDLPLARVICPRGAVDLAAAYHRRGDAEMRLRLAQQDLSALRFRDRVALAVRLRLEVADRELVRRGAALSALPQNAATGSKLIWGTADAIWTALGDTSDDLNWYSKRTTLAAVYSATVLYWLGDTSEGDAATWEFLDRRIDNVMQVEKMKAQVRNNSLLRTVLAGPIWLAGKVRAPGAQAEDLPGQTKAEGPAA</sequence>
<dbReference type="KEGG" id="daa:AKL17_4720"/>
<comment type="pathway">
    <text evidence="1">Cofactor biosynthesis; ubiquinone biosynthesis.</text>
</comment>
<evidence type="ECO:0000256" key="6">
    <source>
        <dbReference type="ARBA" id="ARBA00058104"/>
    </source>
</evidence>
<dbReference type="PANTHER" id="PTHR21427:SF19">
    <property type="entry name" value="UBIQUINONE BIOSYNTHESIS PROTEIN COQ9, MITOCHONDRIAL"/>
    <property type="match status" value="1"/>
</dbReference>
<keyword evidence="5" id="KW-0446">Lipid-binding</keyword>
<dbReference type="Pfam" id="PF08511">
    <property type="entry name" value="COQ9"/>
    <property type="match status" value="1"/>
</dbReference>
<dbReference type="InterPro" id="IPR013718">
    <property type="entry name" value="COQ9_C"/>
</dbReference>
<accession>A0A159ZAL5</accession>
<organism evidence="8 9">
    <name type="scientific">Frigidibacter mobilis</name>
    <dbReference type="NCBI Taxonomy" id="1335048"/>
    <lineage>
        <taxon>Bacteria</taxon>
        <taxon>Pseudomonadati</taxon>
        <taxon>Pseudomonadota</taxon>
        <taxon>Alphaproteobacteria</taxon>
        <taxon>Rhodobacterales</taxon>
        <taxon>Paracoccaceae</taxon>
        <taxon>Frigidibacter</taxon>
    </lineage>
</organism>
<keyword evidence="9" id="KW-1185">Reference proteome</keyword>
<dbReference type="PANTHER" id="PTHR21427">
    <property type="entry name" value="UBIQUINONE BIOSYNTHESIS PROTEIN COQ9, MITOCHONDRIAL"/>
    <property type="match status" value="1"/>
</dbReference>
<dbReference type="InterPro" id="IPR012762">
    <property type="entry name" value="Ubiq_biosynth_COQ9"/>
</dbReference>
<evidence type="ECO:0000313" key="9">
    <source>
        <dbReference type="Proteomes" id="UP000076128"/>
    </source>
</evidence>
<dbReference type="PATRIC" id="fig|1335048.3.peg.4900"/>
<dbReference type="OrthoDB" id="7201143at2"/>
<keyword evidence="3" id="KW-0831">Ubiquinone biosynthesis</keyword>
<name>A0A159ZAL5_9RHOB</name>
<proteinExistence type="inferred from homology"/>
<comment type="similarity">
    <text evidence="2">Belongs to the COQ9 family.</text>
</comment>
<evidence type="ECO:0000256" key="3">
    <source>
        <dbReference type="ARBA" id="ARBA00022688"/>
    </source>
</evidence>
<evidence type="ECO:0000256" key="1">
    <source>
        <dbReference type="ARBA" id="ARBA00004749"/>
    </source>
</evidence>
<gene>
    <name evidence="8" type="ORF">AKL17_4720</name>
</gene>
<dbReference type="GO" id="GO:0006744">
    <property type="term" value="P:ubiquinone biosynthetic process"/>
    <property type="evidence" value="ECO:0007669"/>
    <property type="project" value="UniProtKB-KW"/>
</dbReference>
<evidence type="ECO:0000259" key="7">
    <source>
        <dbReference type="Pfam" id="PF08511"/>
    </source>
</evidence>
<evidence type="ECO:0000313" key="8">
    <source>
        <dbReference type="EMBL" id="AMY71930.1"/>
    </source>
</evidence>
<dbReference type="NCBIfam" id="TIGR02396">
    <property type="entry name" value="diverge_rpsU"/>
    <property type="match status" value="1"/>
</dbReference>
<dbReference type="STRING" id="1335048.AKL17_4720"/>
<dbReference type="AlphaFoldDB" id="A0A159ZAL5"/>
<dbReference type="Gene3D" id="1.10.357.10">
    <property type="entry name" value="Tetracycline Repressor, domain 2"/>
    <property type="match status" value="1"/>
</dbReference>
<keyword evidence="4" id="KW-0809">Transit peptide</keyword>
<reference evidence="8 9" key="1">
    <citation type="submission" date="2015-09" db="EMBL/GenBank/DDBJ databases">
        <title>Complete genome sequence of Defluviimonas alba cai42t isolated from an oilfield in Xinjiang.</title>
        <authorList>
            <person name="Geng S."/>
            <person name="Pan X."/>
            <person name="Wu X."/>
        </authorList>
    </citation>
    <scope>NUCLEOTIDE SEQUENCE [LARGE SCALE GENOMIC DNA]</scope>
    <source>
        <strain evidence="9">cai42</strain>
    </source>
</reference>
<evidence type="ECO:0000256" key="2">
    <source>
        <dbReference type="ARBA" id="ARBA00010766"/>
    </source>
</evidence>
<dbReference type="EMBL" id="CP012661">
    <property type="protein sequence ID" value="AMY71930.1"/>
    <property type="molecule type" value="Genomic_DNA"/>
</dbReference>
<feature type="domain" description="COQ9 C-terminal" evidence="7">
    <location>
        <begin position="118"/>
        <end position="188"/>
    </location>
</feature>
<evidence type="ECO:0000256" key="4">
    <source>
        <dbReference type="ARBA" id="ARBA00022946"/>
    </source>
</evidence>
<protein>
    <submittedName>
        <fullName evidence="8">RpsU-divergently transcribed</fullName>
    </submittedName>
</protein>
<evidence type="ECO:0000256" key="5">
    <source>
        <dbReference type="ARBA" id="ARBA00023121"/>
    </source>
</evidence>
<dbReference type="RefSeq" id="WP_066817840.1">
    <property type="nucleotide sequence ID" value="NZ_CP012661.1"/>
</dbReference>
<dbReference type="Proteomes" id="UP000076128">
    <property type="component" value="Chromosome"/>
</dbReference>